<comment type="caution">
    <text evidence="2">The sequence shown here is derived from an EMBL/GenBank/DDBJ whole genome shotgun (WGS) entry which is preliminary data.</text>
</comment>
<feature type="non-terminal residue" evidence="2">
    <location>
        <position position="69"/>
    </location>
</feature>
<organism evidence="2 3">
    <name type="scientific">Trifolium medium</name>
    <dbReference type="NCBI Taxonomy" id="97028"/>
    <lineage>
        <taxon>Eukaryota</taxon>
        <taxon>Viridiplantae</taxon>
        <taxon>Streptophyta</taxon>
        <taxon>Embryophyta</taxon>
        <taxon>Tracheophyta</taxon>
        <taxon>Spermatophyta</taxon>
        <taxon>Magnoliopsida</taxon>
        <taxon>eudicotyledons</taxon>
        <taxon>Gunneridae</taxon>
        <taxon>Pentapetalae</taxon>
        <taxon>rosids</taxon>
        <taxon>fabids</taxon>
        <taxon>Fabales</taxon>
        <taxon>Fabaceae</taxon>
        <taxon>Papilionoideae</taxon>
        <taxon>50 kb inversion clade</taxon>
        <taxon>NPAAA clade</taxon>
        <taxon>Hologalegina</taxon>
        <taxon>IRL clade</taxon>
        <taxon>Trifolieae</taxon>
        <taxon>Trifolium</taxon>
    </lineage>
</organism>
<protein>
    <submittedName>
        <fullName evidence="2">Uncharacterized protein</fullName>
    </submittedName>
</protein>
<reference evidence="2 3" key="1">
    <citation type="journal article" date="2018" name="Front. Plant Sci.">
        <title>Red Clover (Trifolium pratense) and Zigzag Clover (T. medium) - A Picture of Genomic Similarities and Differences.</title>
        <authorList>
            <person name="Dluhosova J."/>
            <person name="Istvanek J."/>
            <person name="Nedelnik J."/>
            <person name="Repkova J."/>
        </authorList>
    </citation>
    <scope>NUCLEOTIDE SEQUENCE [LARGE SCALE GENOMIC DNA]</scope>
    <source>
        <strain evidence="3">cv. 10/8</strain>
        <tissue evidence="2">Leaf</tissue>
    </source>
</reference>
<dbReference type="Proteomes" id="UP000265520">
    <property type="component" value="Unassembled WGS sequence"/>
</dbReference>
<feature type="compositionally biased region" description="Basic and acidic residues" evidence="1">
    <location>
        <begin position="8"/>
        <end position="18"/>
    </location>
</feature>
<dbReference type="EMBL" id="LXQA011131211">
    <property type="protein sequence ID" value="MCI86076.1"/>
    <property type="molecule type" value="Genomic_DNA"/>
</dbReference>
<evidence type="ECO:0000313" key="2">
    <source>
        <dbReference type="EMBL" id="MCI86076.1"/>
    </source>
</evidence>
<name>A0A392VCM5_9FABA</name>
<accession>A0A392VCM5</accession>
<feature type="region of interest" description="Disordered" evidence="1">
    <location>
        <begin position="1"/>
        <end position="36"/>
    </location>
</feature>
<dbReference type="AlphaFoldDB" id="A0A392VCM5"/>
<proteinExistence type="predicted"/>
<feature type="non-terminal residue" evidence="2">
    <location>
        <position position="1"/>
    </location>
</feature>
<keyword evidence="3" id="KW-1185">Reference proteome</keyword>
<evidence type="ECO:0000256" key="1">
    <source>
        <dbReference type="SAM" id="MobiDB-lite"/>
    </source>
</evidence>
<sequence>ANAIKPIEAARRPAKERISPPSVVSKTNNDDVKNDDVEDEYMDDDLLESDADFDVICNVVSILPLEYDV</sequence>
<evidence type="ECO:0000313" key="3">
    <source>
        <dbReference type="Proteomes" id="UP000265520"/>
    </source>
</evidence>